<dbReference type="Proteomes" id="UP000609651">
    <property type="component" value="Unassembled WGS sequence"/>
</dbReference>
<name>A0ABX1VGH0_9PLAN</name>
<dbReference type="EMBL" id="WTPX01000084">
    <property type="protein sequence ID" value="NNJ26541.1"/>
    <property type="molecule type" value="Genomic_DNA"/>
</dbReference>
<protein>
    <submittedName>
        <fullName evidence="1">Uncharacterized protein</fullName>
    </submittedName>
</protein>
<reference evidence="1 2" key="1">
    <citation type="journal article" date="2020" name="Syst. Appl. Microbiol.">
        <title>Alienimonas chondri sp. nov., a novel planctomycete isolated from the biofilm of the red alga Chondrus crispus.</title>
        <authorList>
            <person name="Vitorino I."/>
            <person name="Albuquerque L."/>
            <person name="Wiegand S."/>
            <person name="Kallscheuer N."/>
            <person name="da Costa M.S."/>
            <person name="Lobo-da-Cunha A."/>
            <person name="Jogler C."/>
            <person name="Lage O.M."/>
        </authorList>
    </citation>
    <scope>NUCLEOTIDE SEQUENCE [LARGE SCALE GENOMIC DNA]</scope>
    <source>
        <strain evidence="1 2">LzC2</strain>
    </source>
</reference>
<evidence type="ECO:0000313" key="2">
    <source>
        <dbReference type="Proteomes" id="UP000609651"/>
    </source>
</evidence>
<accession>A0ABX1VGH0</accession>
<sequence>MERSKPPAAPAPPSTIACPAVELLRKTVSPKATTAPPTAVESNRTSAAVIVTSFPRPPAVTAPVPKTFSVPRPSGPLSGAAAERSAASVKSAFRTISPSVVEIVLFSTRMPSTPPGSVTSPRTVTMPVPAFWIVEPTTWTPTLSAPAAAKPVTLTAPAAASVIVPPLSRYTPWLALLPAKPLEPPVPATVTPPPFEVTAEPAPLIQTPRLASSPSPPVPVTLTAPAAAPTPVSAIVPPPDT</sequence>
<dbReference type="PROSITE" id="PS51257">
    <property type="entry name" value="PROKAR_LIPOPROTEIN"/>
    <property type="match status" value="1"/>
</dbReference>
<gene>
    <name evidence="1" type="ORF">LzC2_26300</name>
</gene>
<organism evidence="1 2">
    <name type="scientific">Alienimonas chondri</name>
    <dbReference type="NCBI Taxonomy" id="2681879"/>
    <lineage>
        <taxon>Bacteria</taxon>
        <taxon>Pseudomonadati</taxon>
        <taxon>Planctomycetota</taxon>
        <taxon>Planctomycetia</taxon>
        <taxon>Planctomycetales</taxon>
        <taxon>Planctomycetaceae</taxon>
        <taxon>Alienimonas</taxon>
    </lineage>
</organism>
<keyword evidence="2" id="KW-1185">Reference proteome</keyword>
<comment type="caution">
    <text evidence="1">The sequence shown here is derived from an EMBL/GenBank/DDBJ whole genome shotgun (WGS) entry which is preliminary data.</text>
</comment>
<evidence type="ECO:0000313" key="1">
    <source>
        <dbReference type="EMBL" id="NNJ26541.1"/>
    </source>
</evidence>
<proteinExistence type="predicted"/>